<dbReference type="VEuPathDB" id="VectorBase:AFUN004250"/>
<dbReference type="EnsemblMetazoa" id="AFUN004250-RA">
    <property type="protein sequence ID" value="AFUN004250-PA"/>
    <property type="gene ID" value="AFUN004250"/>
</dbReference>
<organism evidence="1">
    <name type="scientific">Anopheles funestus</name>
    <name type="common">African malaria mosquito</name>
    <dbReference type="NCBI Taxonomy" id="62324"/>
    <lineage>
        <taxon>Eukaryota</taxon>
        <taxon>Metazoa</taxon>
        <taxon>Ecdysozoa</taxon>
        <taxon>Arthropoda</taxon>
        <taxon>Hexapoda</taxon>
        <taxon>Insecta</taxon>
        <taxon>Pterygota</taxon>
        <taxon>Neoptera</taxon>
        <taxon>Endopterygota</taxon>
        <taxon>Diptera</taxon>
        <taxon>Nematocera</taxon>
        <taxon>Culicoidea</taxon>
        <taxon>Culicidae</taxon>
        <taxon>Anophelinae</taxon>
        <taxon>Anopheles</taxon>
    </lineage>
</organism>
<protein>
    <submittedName>
        <fullName evidence="1">Uncharacterized protein</fullName>
    </submittedName>
</protein>
<accession>A0A182RDH8</accession>
<proteinExistence type="predicted"/>
<evidence type="ECO:0000313" key="1">
    <source>
        <dbReference type="EnsemblMetazoa" id="AFUN004250-PA"/>
    </source>
</evidence>
<sequence length="54" mass="6308">MKCVAVGERSDLHRQFTDRDEASRYRTRTCYRTGPVLDVIKFGYRTAIKIAEKV</sequence>
<reference evidence="1" key="1">
    <citation type="submission" date="2020-05" db="UniProtKB">
        <authorList>
            <consortium name="EnsemblMetazoa"/>
        </authorList>
    </citation>
    <scope>IDENTIFICATION</scope>
    <source>
        <strain evidence="1">FUMOZ</strain>
    </source>
</reference>
<dbReference type="AlphaFoldDB" id="A0A182RDH8"/>
<name>A0A182RDH8_ANOFN</name>